<dbReference type="Gene3D" id="1.25.40.10">
    <property type="entry name" value="Tetratricopeptide repeat domain"/>
    <property type="match status" value="2"/>
</dbReference>
<name>A0A9X2HTP9_9SPHN</name>
<evidence type="ECO:0000313" key="3">
    <source>
        <dbReference type="Proteomes" id="UP001139451"/>
    </source>
</evidence>
<dbReference type="Pfam" id="PF13424">
    <property type="entry name" value="TPR_12"/>
    <property type="match status" value="2"/>
</dbReference>
<keyword evidence="3" id="KW-1185">Reference proteome</keyword>
<accession>A0A9X2HTP9</accession>
<dbReference type="PANTHER" id="PTHR46082">
    <property type="entry name" value="ATP/GTP-BINDING PROTEIN-RELATED"/>
    <property type="match status" value="1"/>
</dbReference>
<dbReference type="SUPFAM" id="SSF48452">
    <property type="entry name" value="TPR-like"/>
    <property type="match status" value="3"/>
</dbReference>
<gene>
    <name evidence="2" type="ORF">M9978_15140</name>
</gene>
<feature type="chain" id="PRO_5040842124" evidence="1">
    <location>
        <begin position="31"/>
        <end position="514"/>
    </location>
</feature>
<reference evidence="2" key="1">
    <citation type="submission" date="2022-05" db="EMBL/GenBank/DDBJ databases">
        <title>Sphingomonas sp. strain MG17 Genome sequencing and assembly.</title>
        <authorList>
            <person name="Kim I."/>
        </authorList>
    </citation>
    <scope>NUCLEOTIDE SEQUENCE</scope>
    <source>
        <strain evidence="2">MG17</strain>
    </source>
</reference>
<keyword evidence="1" id="KW-0732">Signal</keyword>
<organism evidence="2 3">
    <name type="scientific">Sphingomonas tagetis</name>
    <dbReference type="NCBI Taxonomy" id="2949092"/>
    <lineage>
        <taxon>Bacteria</taxon>
        <taxon>Pseudomonadati</taxon>
        <taxon>Pseudomonadota</taxon>
        <taxon>Alphaproteobacteria</taxon>
        <taxon>Sphingomonadales</taxon>
        <taxon>Sphingomonadaceae</taxon>
        <taxon>Sphingomonas</taxon>
    </lineage>
</organism>
<feature type="signal peptide" evidence="1">
    <location>
        <begin position="1"/>
        <end position="30"/>
    </location>
</feature>
<dbReference type="EMBL" id="JAMLDX010000012">
    <property type="protein sequence ID" value="MCP3731760.1"/>
    <property type="molecule type" value="Genomic_DNA"/>
</dbReference>
<dbReference type="RefSeq" id="WP_254294628.1">
    <property type="nucleotide sequence ID" value="NZ_JAMLDX010000012.1"/>
</dbReference>
<evidence type="ECO:0000313" key="2">
    <source>
        <dbReference type="EMBL" id="MCP3731760.1"/>
    </source>
</evidence>
<dbReference type="Proteomes" id="UP001139451">
    <property type="component" value="Unassembled WGS sequence"/>
</dbReference>
<sequence length="514" mass="54752">MLLGLKAITVHIAAPLSLLVALAVPQTADAALARRWEVTEQAELAVRSGRVLQGLKLLDAELKQCKRPDGCHDAAVLRAFALAKIGRHNEAEKIGVELAAKSKAGKLPAMKTVEALLVVAEARIYAGSWEPAVDALGEAIGLIQSNNLMASVQMGEAAFNVATLQIIRGNTDDGAKMLMQSINLFQALGAGHQDSLAEAIEALVDLAEVKGNEKAAAEASAVADQVIAQFAAADNARFTNPMLRRARALQKAGKAQEAEKLYQTIADLKEAGYGRDGFESTLAVLDLADSMEAQGRVVEALTIKLNATMTMMRVYGGHPLTAVSALNIGSTLLEKGRADLAGSFLEAGYYISRAALGDTSVLTLVSALKLGSLKLEQRAYAEAEPLLDHAIKQGEIAAPGGALAANAKLHMAILYEKTGRAAQAGPYYRDAAMVFERVFGPTVPVTVQALANWAIYTQDRGDFPRSRTLYRRAGEHIRQIAARQTGEGADTFRQFSQVFARQAAVNWQLAAAAR</sequence>
<dbReference type="AlphaFoldDB" id="A0A9X2HTP9"/>
<dbReference type="InterPro" id="IPR011990">
    <property type="entry name" value="TPR-like_helical_dom_sf"/>
</dbReference>
<evidence type="ECO:0000256" key="1">
    <source>
        <dbReference type="SAM" id="SignalP"/>
    </source>
</evidence>
<dbReference type="PANTHER" id="PTHR46082:SF6">
    <property type="entry name" value="AAA+ ATPASE DOMAIN-CONTAINING PROTEIN-RELATED"/>
    <property type="match status" value="1"/>
</dbReference>
<protein>
    <submittedName>
        <fullName evidence="2">Tetratricopeptide repeat protein</fullName>
    </submittedName>
</protein>
<dbReference type="InterPro" id="IPR053137">
    <property type="entry name" value="NLR-like"/>
</dbReference>
<proteinExistence type="predicted"/>
<comment type="caution">
    <text evidence="2">The sequence shown here is derived from an EMBL/GenBank/DDBJ whole genome shotgun (WGS) entry which is preliminary data.</text>
</comment>